<dbReference type="OrthoDB" id="9781691at2"/>
<dbReference type="Pfam" id="PF20220">
    <property type="entry name" value="ABC_toxin_N"/>
    <property type="match status" value="1"/>
</dbReference>
<protein>
    <submittedName>
        <fullName evidence="4">Toxin</fullName>
    </submittedName>
</protein>
<dbReference type="Proteomes" id="UP000281909">
    <property type="component" value="Chromosome"/>
</dbReference>
<evidence type="ECO:0000259" key="3">
    <source>
        <dbReference type="Pfam" id="PF20220"/>
    </source>
</evidence>
<proteinExistence type="predicted"/>
<organism evidence="4 5">
    <name type="scientific">Pseudomonas fluorescens</name>
    <dbReference type="NCBI Taxonomy" id="294"/>
    <lineage>
        <taxon>Bacteria</taxon>
        <taxon>Pseudomonadati</taxon>
        <taxon>Pseudomonadota</taxon>
        <taxon>Gammaproteobacteria</taxon>
        <taxon>Pseudomonadales</taxon>
        <taxon>Pseudomonadaceae</taxon>
        <taxon>Pseudomonas</taxon>
    </lineage>
</organism>
<evidence type="ECO:0000259" key="1">
    <source>
        <dbReference type="Pfam" id="PF18276"/>
    </source>
</evidence>
<evidence type="ECO:0000313" key="4">
    <source>
        <dbReference type="EMBL" id="VEF08246.1"/>
    </source>
</evidence>
<accession>A0A3S4NRF1</accession>
<dbReference type="InterPro" id="IPR041079">
    <property type="entry name" value="Neuraminidase-like"/>
</dbReference>
<sequence length="1516" mass="171659">MTVELKKQLDESRRDAMLAYFLHHVIPNNDATRNIGIKSAQDLYDYWLLDVLVSQDVPTTTVACAIASLQKYINRILMNLEPGYEKVTSMPERTRTWHEALSQYSTWSAFQRLLCFPSSYLDPELRTFKSDNFRQLESDLSQNRIQTDAVRVSVLAYLTRLEVITNLNILNGYIDSEDFAESTYYLLGKSRSENSYFWCSLDMAARPVITPSPGLTAVQAKLDQPAAHAWSQWQKADIPVSDNAIEHTIRPVWFNNRLFIIWAELITQNRGVDQAALTETAAATNRHSLLRLNFSFRRHDGHWSAVQTPIQDHIEADSAASASVASLKKRVGTIAINHKSKDQDFLFISLQVKASADDSKAPTFCKNVFMDRNLYIELDDCQNDAGLPFNRNLLLADQTEKLLKTIEPRPFQHRMHIPKKFKLIHNPIYHSPSISPQIRRLQSLILQPHEKWQDETLTLPFQPSEIAEDLLGGPTRTLSFKFGSADMTLVFASELSSHPYMPLRSGSTLTHPKLVPTHLYILEISQPELTTWIRASNLNFALKDRINALNFTHETSGELDTKLISTDALKELINAAENPARSITVEVKIFGGNRQDRIESSRPESFSLTHKLKVEFVVAESSTATSTHFTEIKKTVGLSPLPQSSFDYTWKAPDLVSTKTFIHYGFNVTPGNGSPLFIGRSIEVVDITEKKTPPVIKTISNPDLAQFIDFSGSSIASSDDKQSQRQSIRVTTAFAAELIKRTENSLDELFSIETQRLPEPAVEGESAQNLDFHGPFGRYFTELFLYLPWLVAHRLNVEEQYDAAQQWLNHVFSPRDRTTGYWGATPLLDSDAPIAFMDQAPHDPHQIALIQPVHFRKALYFLYVDILINRGDAAFRERTSGSLAQAKLWYMQTLELLGQRPAIELIDQWTPISLRRLSEASNKKLRRLEPLVDSASSTAIASAENSSSVFCCTVDNPRWRMPFHPHLLKRWDIVESRLHNLRHHLDIAGRPLHIPLHAPAANPRELLQARAYTNTLTSTSTRQEVQIPHYRFSAMYAQALHAVEAVIQSGNLLLSLIERREQAHLQEMQQEQLWRLATTTVELHTQALQADSANREALQAGKAIVQKRLEHYRQLLDQDVSANESAAGELHLQSGTFEKLASSSQVVAGGIMLLPNIIGTSFGGSRLEGAAHAASALMQVCATNARTQAGQLDRSAQFQRRREDWLLAHEQAELEISQIDKQLQHLSQVQKGTRLQLRQAETTLSQARAVHDFLGKRFSQAQMYQWLNSQFSALYFQAYDATLALCRETEACWRYEMADFDKSFFQRNVWNASCRGLGAGEQLKVNLLQMHAGYVQRHQRDLEIRKTLSLRTLKQQDANSLTNKTWDEIKTELQSGKCEFEMTHSMFESDYAGQLHYLRRIKTISISLPAVLGPYDNVRAILTQTSSEVHLDRASPPKSIKDLRVNQQIALSGGIDDSGMFTLNFNDERYLPFEYTGAISKWCLTFPNPQGQKQLLDSLNDIIVHVCYTARAGAAS</sequence>
<evidence type="ECO:0000313" key="5">
    <source>
        <dbReference type="Proteomes" id="UP000281909"/>
    </source>
</evidence>
<name>A0A3S4NRF1_PSEFL</name>
<feature type="domain" description="Tc toxin complex TcA C-terminal TcB-binding" evidence="1">
    <location>
        <begin position="1224"/>
        <end position="1510"/>
    </location>
</feature>
<dbReference type="Pfam" id="PF18276">
    <property type="entry name" value="TcA_TcB_BD"/>
    <property type="match status" value="1"/>
</dbReference>
<gene>
    <name evidence="4" type="ORF">NCTC9428_00720</name>
</gene>
<feature type="domain" description="Neuraminidase-like" evidence="2">
    <location>
        <begin position="167"/>
        <end position="333"/>
    </location>
</feature>
<dbReference type="EMBL" id="LR134318">
    <property type="protein sequence ID" value="VEF08246.1"/>
    <property type="molecule type" value="Genomic_DNA"/>
</dbReference>
<dbReference type="InterPro" id="IPR040840">
    <property type="entry name" value="TcA_TcB_BD"/>
</dbReference>
<dbReference type="InterPro" id="IPR046839">
    <property type="entry name" value="ABC_toxin_N"/>
</dbReference>
<feature type="domain" description="ABC toxin N-terminal" evidence="3">
    <location>
        <begin position="8"/>
        <end position="137"/>
    </location>
</feature>
<reference evidence="4 5" key="1">
    <citation type="submission" date="2018-12" db="EMBL/GenBank/DDBJ databases">
        <authorList>
            <consortium name="Pathogen Informatics"/>
        </authorList>
    </citation>
    <scope>NUCLEOTIDE SEQUENCE [LARGE SCALE GENOMIC DNA]</scope>
    <source>
        <strain evidence="4 5">NCTC9428</strain>
    </source>
</reference>
<evidence type="ECO:0000259" key="2">
    <source>
        <dbReference type="Pfam" id="PF18413"/>
    </source>
</evidence>
<dbReference type="Pfam" id="PF18413">
    <property type="entry name" value="Neuraminidase"/>
    <property type="match status" value="1"/>
</dbReference>
<dbReference type="RefSeq" id="WP_126359903.1">
    <property type="nucleotide sequence ID" value="NZ_LR134318.1"/>
</dbReference>